<reference evidence="1 2" key="1">
    <citation type="submission" date="2024-09" db="EMBL/GenBank/DDBJ databases">
        <title>Rethinking Asexuality: The Enigmatic Case of Functional Sexual Genes in Lepraria (Stereocaulaceae).</title>
        <authorList>
            <person name="Doellman M."/>
            <person name="Sun Y."/>
            <person name="Barcenas-Pena A."/>
            <person name="Lumbsch H.T."/>
            <person name="Grewe F."/>
        </authorList>
    </citation>
    <scope>NUCLEOTIDE SEQUENCE [LARGE SCALE GENOMIC DNA]</scope>
    <source>
        <strain evidence="1 2">Mercado 3170</strain>
    </source>
</reference>
<proteinExistence type="predicted"/>
<sequence length="301" mass="34693">MLPTFIDLPPEMRNIVYKLLFVSRHPDNAITPDPVGSRKSNGPFVWRIGAPDSLPLLRTCRQIHDEASSILYGKNIFLFSDAPHGQRTFEVPGFGQTLRWCDYVTMYGFLSRIGCENRAKILRLRLEFLTFNYITYADEEVGRERSDQSFRGGGAHVVGDALDLLSSKHSLSQVEFQFDSQHCVGFYAYVALCVDTKNKLRTRLARLQGIGEVKCIVMKKRGLPRIIPSGLENDQLTWRLQDMTTRWYEEAQSGFLRLKTQMEYKPRYTREVMDWALRWQQEWSSIMNAVAEPTMPPPALT</sequence>
<gene>
    <name evidence="1" type="ORF">N7G274_007503</name>
</gene>
<evidence type="ECO:0000313" key="1">
    <source>
        <dbReference type="EMBL" id="KAL2039644.1"/>
    </source>
</evidence>
<dbReference type="InterPro" id="IPR038883">
    <property type="entry name" value="AN11006-like"/>
</dbReference>
<comment type="caution">
    <text evidence="1">The sequence shown here is derived from an EMBL/GenBank/DDBJ whole genome shotgun (WGS) entry which is preliminary data.</text>
</comment>
<name>A0ABR4A107_9LECA</name>
<organism evidence="1 2">
    <name type="scientific">Stereocaulon virgatum</name>
    <dbReference type="NCBI Taxonomy" id="373712"/>
    <lineage>
        <taxon>Eukaryota</taxon>
        <taxon>Fungi</taxon>
        <taxon>Dikarya</taxon>
        <taxon>Ascomycota</taxon>
        <taxon>Pezizomycotina</taxon>
        <taxon>Lecanoromycetes</taxon>
        <taxon>OSLEUM clade</taxon>
        <taxon>Lecanoromycetidae</taxon>
        <taxon>Lecanorales</taxon>
        <taxon>Lecanorineae</taxon>
        <taxon>Stereocaulaceae</taxon>
        <taxon>Stereocaulon</taxon>
    </lineage>
</organism>
<dbReference type="PANTHER" id="PTHR42085">
    <property type="entry name" value="F-BOX DOMAIN-CONTAINING PROTEIN"/>
    <property type="match status" value="1"/>
</dbReference>
<dbReference type="PANTHER" id="PTHR42085:SF1">
    <property type="entry name" value="F-BOX DOMAIN-CONTAINING PROTEIN"/>
    <property type="match status" value="1"/>
</dbReference>
<protein>
    <submittedName>
        <fullName evidence="1">Uncharacterized protein</fullName>
    </submittedName>
</protein>
<evidence type="ECO:0000313" key="2">
    <source>
        <dbReference type="Proteomes" id="UP001590950"/>
    </source>
</evidence>
<accession>A0ABR4A107</accession>
<keyword evidence="2" id="KW-1185">Reference proteome</keyword>
<dbReference type="Proteomes" id="UP001590950">
    <property type="component" value="Unassembled WGS sequence"/>
</dbReference>
<dbReference type="EMBL" id="JBEFKJ010000024">
    <property type="protein sequence ID" value="KAL2039644.1"/>
    <property type="molecule type" value="Genomic_DNA"/>
</dbReference>